<keyword evidence="2" id="KW-1185">Reference proteome</keyword>
<gene>
    <name evidence="1" type="ordered locus">Caka_2637</name>
</gene>
<protein>
    <submittedName>
        <fullName evidence="1">Uncharacterized protein</fullName>
    </submittedName>
</protein>
<dbReference type="Proteomes" id="UP000000925">
    <property type="component" value="Chromosome"/>
</dbReference>
<proteinExistence type="predicted"/>
<evidence type="ECO:0000313" key="1">
    <source>
        <dbReference type="EMBL" id="ADE55653.1"/>
    </source>
</evidence>
<accession>D5EPS0</accession>
<dbReference type="EMBL" id="CP001998">
    <property type="protein sequence ID" value="ADE55653.1"/>
    <property type="molecule type" value="Genomic_DNA"/>
</dbReference>
<sequence length="214" mass="24622">MAVSVLLQPSLVAANVKLPSYRSTEGYLCKLLLNEVAFPGEHGYISEQDTMRAMDNILLVLDARIHFIPSPYTRYQVAQTSSEKLLDIITAGGKHGQVAGFYRNRFGRPISEPRVEQRIDYLLRIANDGKPGRFARLMNYAVQRSKDYVKRLKRPQNLYAHLRWVAKTPVTGRAYSWMTDRHYYHSGGNYVRIPNNLRGSLSGNRFFTLRDLKR</sequence>
<dbReference type="AlphaFoldDB" id="D5EPS0"/>
<dbReference type="HOGENOM" id="CLU_1287017_0_0_0"/>
<dbReference type="STRING" id="583355.Caka_2637"/>
<dbReference type="KEGG" id="caa:Caka_2637"/>
<evidence type="ECO:0000313" key="2">
    <source>
        <dbReference type="Proteomes" id="UP000000925"/>
    </source>
</evidence>
<reference evidence="1 2" key="1">
    <citation type="journal article" date="2010" name="Stand. Genomic Sci.">
        <title>Complete genome sequence of Coraliomargarita akajimensis type strain (04OKA010-24).</title>
        <authorList>
            <person name="Mavromatis K."/>
            <person name="Abt B."/>
            <person name="Brambilla E."/>
            <person name="Lapidus A."/>
            <person name="Copeland A."/>
            <person name="Deshpande S."/>
            <person name="Nolan M."/>
            <person name="Lucas S."/>
            <person name="Tice H."/>
            <person name="Cheng J.F."/>
            <person name="Han C."/>
            <person name="Detter J.C."/>
            <person name="Woyke T."/>
            <person name="Goodwin L."/>
            <person name="Pitluck S."/>
            <person name="Held B."/>
            <person name="Brettin T."/>
            <person name="Tapia R."/>
            <person name="Ivanova N."/>
            <person name="Mikhailova N."/>
            <person name="Pati A."/>
            <person name="Liolios K."/>
            <person name="Chen A."/>
            <person name="Palaniappan K."/>
            <person name="Land M."/>
            <person name="Hauser L."/>
            <person name="Chang Y.J."/>
            <person name="Jeffries C.D."/>
            <person name="Rohde M."/>
            <person name="Goker M."/>
            <person name="Bristow J."/>
            <person name="Eisen J.A."/>
            <person name="Markowitz V."/>
            <person name="Hugenholtz P."/>
            <person name="Klenk H.P."/>
            <person name="Kyrpides N.C."/>
        </authorList>
    </citation>
    <scope>NUCLEOTIDE SEQUENCE [LARGE SCALE GENOMIC DNA]</scope>
    <source>
        <strain evidence="2">DSM 45221 / IAM 15411 / JCM 23193 / KCTC 12865</strain>
    </source>
</reference>
<organism evidence="1 2">
    <name type="scientific">Coraliomargarita akajimensis (strain DSM 45221 / IAM 15411 / JCM 23193 / KCTC 12865 / 04OKA010-24)</name>
    <dbReference type="NCBI Taxonomy" id="583355"/>
    <lineage>
        <taxon>Bacteria</taxon>
        <taxon>Pseudomonadati</taxon>
        <taxon>Verrucomicrobiota</taxon>
        <taxon>Opitutia</taxon>
        <taxon>Puniceicoccales</taxon>
        <taxon>Coraliomargaritaceae</taxon>
        <taxon>Coraliomargarita</taxon>
    </lineage>
</organism>
<name>D5EPS0_CORAD</name>